<dbReference type="SUPFAM" id="SSF101912">
    <property type="entry name" value="Sema domain"/>
    <property type="match status" value="1"/>
</dbReference>
<feature type="domain" description="Sema" evidence="2">
    <location>
        <begin position="55"/>
        <end position="426"/>
    </location>
</feature>
<keyword evidence="1" id="KW-0472">Membrane</keyword>
<feature type="transmembrane region" description="Helical" evidence="1">
    <location>
        <begin position="544"/>
        <end position="568"/>
    </location>
</feature>
<dbReference type="InterPro" id="IPR015943">
    <property type="entry name" value="WD40/YVTN_repeat-like_dom_sf"/>
</dbReference>
<evidence type="ECO:0000259" key="2">
    <source>
        <dbReference type="SMART" id="SM00630"/>
    </source>
</evidence>
<name>A0A815ULA0_ADIRI</name>
<keyword evidence="1" id="KW-1133">Transmembrane helix</keyword>
<evidence type="ECO:0000313" key="3">
    <source>
        <dbReference type="EMBL" id="CAF1518678.1"/>
    </source>
</evidence>
<keyword evidence="1" id="KW-0812">Transmembrane</keyword>
<dbReference type="EMBL" id="CAJNOJ010000752">
    <property type="protein sequence ID" value="CAF1518678.1"/>
    <property type="molecule type" value="Genomic_DNA"/>
</dbReference>
<dbReference type="Proteomes" id="UP000663852">
    <property type="component" value="Unassembled WGS sequence"/>
</dbReference>
<dbReference type="OrthoDB" id="9988752at2759"/>
<dbReference type="InterPro" id="IPR036352">
    <property type="entry name" value="Semap_dom_sf"/>
</dbReference>
<organism evidence="3 4">
    <name type="scientific">Adineta ricciae</name>
    <name type="common">Rotifer</name>
    <dbReference type="NCBI Taxonomy" id="249248"/>
    <lineage>
        <taxon>Eukaryota</taxon>
        <taxon>Metazoa</taxon>
        <taxon>Spiralia</taxon>
        <taxon>Gnathifera</taxon>
        <taxon>Rotifera</taxon>
        <taxon>Eurotatoria</taxon>
        <taxon>Bdelloidea</taxon>
        <taxon>Adinetida</taxon>
        <taxon>Adinetidae</taxon>
        <taxon>Adineta</taxon>
    </lineage>
</organism>
<dbReference type="SMART" id="SM00630">
    <property type="entry name" value="Sema"/>
    <property type="match status" value="1"/>
</dbReference>
<dbReference type="Gene3D" id="2.130.10.10">
    <property type="entry name" value="YVTN repeat-like/Quinoprotein amine dehydrogenase"/>
    <property type="match status" value="1"/>
</dbReference>
<accession>A0A815ULA0</accession>
<proteinExistence type="predicted"/>
<comment type="caution">
    <text evidence="3">The sequence shown here is derived from an EMBL/GenBank/DDBJ whole genome shotgun (WGS) entry which is preliminary data.</text>
</comment>
<protein>
    <recommendedName>
        <fullName evidence="2">Sema domain-containing protein</fullName>
    </recommendedName>
</protein>
<dbReference type="InterPro" id="IPR001627">
    <property type="entry name" value="Semap_dom"/>
</dbReference>
<evidence type="ECO:0000313" key="4">
    <source>
        <dbReference type="Proteomes" id="UP000663852"/>
    </source>
</evidence>
<sequence>MNLRSQCTHLVLIIIYINSCYTWHQTLKFPRQLSYEHADKQNFSLSIDMKFFMWYDTYAIYSARERLILLKPSLNTSTIEVYTYNWSIDSTTMEECLQEWNTKEKCYNDIVHVRILPNNTVMDVYSIYAHRSMIRSFNFHSMSFINGSSLAHDPHPSIDSERSYVMLSFDTNLITAGYEGDYIPTIRASQGRTLLYALRQNSQFIGGFKYDGKAVFGVVETSERRETNRVSRLVMACANRAEIIRKATLNCSTNMFDHSRSFVFHILTALIDPIRTANDSVLLFATFTTTDSSLTASAVCLFALDKQFYDVFTASSMKTARTNEINELVVNCSQAIPSTIDRDMVESEKQFLPYSSNPLLIETMSNGVFSAIDVIEYQPDHYCLIIGTSTGRVFTAFTDRSFETKIFEELISSVDMQHSIKSITHKNIEKNSYVIFLTNHLGYSIVKLITCQVNDTRLCFQCFLRDCSIRRVVSTDKQRCASGIDGQPSPDNDTQGTSFSTDQSLLYNRSVIINRSSGSVFFFSSKNRSFFRHHNTDKQTTKGLLFYIVIPLSMIVFMLFVLIILLLTKSNGKIKRGRFYPSHCRKTQDSSAKNIFSHTYTNNIMYKTNPKLDVDRKKQQHVFPIKSEFCVRQIPINPVYSTASSQSLPSLVLPTSTILAPNTPQPLSVRRLYKDYM</sequence>
<dbReference type="AlphaFoldDB" id="A0A815ULA0"/>
<reference evidence="3" key="1">
    <citation type="submission" date="2021-02" db="EMBL/GenBank/DDBJ databases">
        <authorList>
            <person name="Nowell W R."/>
        </authorList>
    </citation>
    <scope>NUCLEOTIDE SEQUENCE</scope>
</reference>
<evidence type="ECO:0000256" key="1">
    <source>
        <dbReference type="SAM" id="Phobius"/>
    </source>
</evidence>
<gene>
    <name evidence="3" type="ORF">EDS130_LOCUS43727</name>
</gene>